<keyword evidence="1" id="KW-1133">Transmembrane helix</keyword>
<dbReference type="SUPFAM" id="SSF55136">
    <property type="entry name" value="Probable bacterial effector-binding domain"/>
    <property type="match status" value="1"/>
</dbReference>
<dbReference type="Gene3D" id="3.20.80.10">
    <property type="entry name" value="Regulatory factor, effector binding domain"/>
    <property type="match status" value="1"/>
</dbReference>
<dbReference type="InterPro" id="IPR011256">
    <property type="entry name" value="Reg_factor_effector_dom_sf"/>
</dbReference>
<evidence type="ECO:0000259" key="2">
    <source>
        <dbReference type="Pfam" id="PF06445"/>
    </source>
</evidence>
<protein>
    <submittedName>
        <fullName evidence="3">AraC family transcriptional regulator</fullName>
    </submittedName>
</protein>
<evidence type="ECO:0000313" key="4">
    <source>
        <dbReference type="Proteomes" id="UP000291981"/>
    </source>
</evidence>
<gene>
    <name evidence="3" type="ORF">EW142_15100</name>
</gene>
<comment type="caution">
    <text evidence="3">The sequence shown here is derived from an EMBL/GenBank/DDBJ whole genome shotgun (WGS) entry which is preliminary data.</text>
</comment>
<reference evidence="3 4" key="1">
    <citation type="submission" date="2019-02" db="EMBL/GenBank/DDBJ databases">
        <title>Draft genome sequence of Muricauda sp. 176CP4-71.</title>
        <authorList>
            <person name="Park J.-S."/>
        </authorList>
    </citation>
    <scope>NUCLEOTIDE SEQUENCE [LARGE SCALE GENOMIC DNA]</scope>
    <source>
        <strain evidence="3 4">176CP4-71</strain>
    </source>
</reference>
<evidence type="ECO:0000313" key="3">
    <source>
        <dbReference type="EMBL" id="TAI47976.1"/>
    </source>
</evidence>
<dbReference type="InterPro" id="IPR029442">
    <property type="entry name" value="GyrI-like"/>
</dbReference>
<sequence>MKKIVYGALFVVIGALVWYLFIKPSDYTIRFTAKTFPGAINQTLKLWDKTLDTEAKIQQDGDIYHLTQKVKFGDSIHSYQWHIKPINDSTSKVTVDIKDLNHSLSNKLNVPFSDTDFEKRGRKTVRDFIENLQDHTKKFKVKILGEDEVPTKYLAYIPLKVSQFQKAGGMMKNFNYLTGELIANGAEFDGLPMIEVTHWDQEKDSIYYNFAQPIIRSEKLPIGSDIKYKRMFKKKALKAEYNGNYITSDRAWYALLDYAKRNNITVENTPVEVFYNSPHNGGDELKWKAEIYMPIKPENE</sequence>
<feature type="transmembrane region" description="Helical" evidence="1">
    <location>
        <begin position="6"/>
        <end position="22"/>
    </location>
</feature>
<keyword evidence="1" id="KW-0812">Transmembrane</keyword>
<organism evidence="3 4">
    <name type="scientific">Flagellimonas allohymeniacidonis</name>
    <dbReference type="NCBI Taxonomy" id="2517819"/>
    <lineage>
        <taxon>Bacteria</taxon>
        <taxon>Pseudomonadati</taxon>
        <taxon>Bacteroidota</taxon>
        <taxon>Flavobacteriia</taxon>
        <taxon>Flavobacteriales</taxon>
        <taxon>Flavobacteriaceae</taxon>
        <taxon>Flagellimonas</taxon>
    </lineage>
</organism>
<feature type="domain" description="GyrI-like small molecule binding" evidence="2">
    <location>
        <begin position="150"/>
        <end position="296"/>
    </location>
</feature>
<keyword evidence="1" id="KW-0472">Membrane</keyword>
<dbReference type="RefSeq" id="WP_130615275.1">
    <property type="nucleotide sequence ID" value="NZ_SGIU01000002.1"/>
</dbReference>
<proteinExistence type="predicted"/>
<accession>A0A4Q8QIE8</accession>
<dbReference type="AlphaFoldDB" id="A0A4Q8QIE8"/>
<dbReference type="EMBL" id="SGIU01000002">
    <property type="protein sequence ID" value="TAI47976.1"/>
    <property type="molecule type" value="Genomic_DNA"/>
</dbReference>
<name>A0A4Q8QIE8_9FLAO</name>
<keyword evidence="4" id="KW-1185">Reference proteome</keyword>
<dbReference type="OrthoDB" id="1421367at2"/>
<dbReference type="Proteomes" id="UP000291981">
    <property type="component" value="Unassembled WGS sequence"/>
</dbReference>
<dbReference type="Pfam" id="PF06445">
    <property type="entry name" value="GyrI-like"/>
    <property type="match status" value="1"/>
</dbReference>
<evidence type="ECO:0000256" key="1">
    <source>
        <dbReference type="SAM" id="Phobius"/>
    </source>
</evidence>